<feature type="region of interest" description="Disordered" evidence="3">
    <location>
        <begin position="137"/>
        <end position="209"/>
    </location>
</feature>
<dbReference type="InterPro" id="IPR011515">
    <property type="entry name" value="Shugoshin_C"/>
</dbReference>
<feature type="compositionally biased region" description="Low complexity" evidence="3">
    <location>
        <begin position="174"/>
        <end position="184"/>
    </location>
</feature>
<organism evidence="5 6">
    <name type="scientific">Senna tora</name>
    <dbReference type="NCBI Taxonomy" id="362788"/>
    <lineage>
        <taxon>Eukaryota</taxon>
        <taxon>Viridiplantae</taxon>
        <taxon>Streptophyta</taxon>
        <taxon>Embryophyta</taxon>
        <taxon>Tracheophyta</taxon>
        <taxon>Spermatophyta</taxon>
        <taxon>Magnoliopsida</taxon>
        <taxon>eudicotyledons</taxon>
        <taxon>Gunneridae</taxon>
        <taxon>Pentapetalae</taxon>
        <taxon>rosids</taxon>
        <taxon>fabids</taxon>
        <taxon>Fabales</taxon>
        <taxon>Fabaceae</taxon>
        <taxon>Caesalpinioideae</taxon>
        <taxon>Cassia clade</taxon>
        <taxon>Senna</taxon>
    </lineage>
</organism>
<keyword evidence="2" id="KW-0159">Chromosome partition</keyword>
<name>A0A834WNG6_9FABA</name>
<keyword evidence="6" id="KW-1185">Reference proteome</keyword>
<dbReference type="GO" id="GO:0000775">
    <property type="term" value="C:chromosome, centromeric region"/>
    <property type="evidence" value="ECO:0007669"/>
    <property type="project" value="InterPro"/>
</dbReference>
<dbReference type="EMBL" id="JAAIUW010000007">
    <property type="protein sequence ID" value="KAF7823339.1"/>
    <property type="molecule type" value="Genomic_DNA"/>
</dbReference>
<comment type="caution">
    <text evidence="5">The sequence shown here is derived from an EMBL/GenBank/DDBJ whole genome shotgun (WGS) entry which is preliminary data.</text>
</comment>
<dbReference type="GO" id="GO:0034090">
    <property type="term" value="P:maintenance of meiotic sister chromatid cohesion"/>
    <property type="evidence" value="ECO:0007669"/>
    <property type="project" value="InterPro"/>
</dbReference>
<feature type="domain" description="Shugoshin C-terminal" evidence="4">
    <location>
        <begin position="246"/>
        <end position="270"/>
    </location>
</feature>
<feature type="region of interest" description="Disordered" evidence="3">
    <location>
        <begin position="228"/>
        <end position="256"/>
    </location>
</feature>
<dbReference type="GO" id="GO:0005634">
    <property type="term" value="C:nucleus"/>
    <property type="evidence" value="ECO:0007669"/>
    <property type="project" value="InterPro"/>
</dbReference>
<dbReference type="OrthoDB" id="770508at2759"/>
<dbReference type="PANTHER" id="PTHR34373">
    <property type="entry name" value="SHUGOSHIN 2"/>
    <property type="match status" value="1"/>
</dbReference>
<gene>
    <name evidence="5" type="ORF">G2W53_021483</name>
</gene>
<reference evidence="5" key="1">
    <citation type="submission" date="2020-09" db="EMBL/GenBank/DDBJ databases">
        <title>Genome-Enabled Discovery of Anthraquinone Biosynthesis in Senna tora.</title>
        <authorList>
            <person name="Kang S.-H."/>
            <person name="Pandey R.P."/>
            <person name="Lee C.-M."/>
            <person name="Sim J.-S."/>
            <person name="Jeong J.-T."/>
            <person name="Choi B.-S."/>
            <person name="Jung M."/>
            <person name="Ginzburg D."/>
            <person name="Zhao K."/>
            <person name="Won S.Y."/>
            <person name="Oh T.-J."/>
            <person name="Yu Y."/>
            <person name="Kim N.-H."/>
            <person name="Lee O.R."/>
            <person name="Lee T.-H."/>
            <person name="Bashyal P."/>
            <person name="Kim T.-S."/>
            <person name="Lee W.-H."/>
            <person name="Kawkins C."/>
            <person name="Kim C.-K."/>
            <person name="Kim J.S."/>
            <person name="Ahn B.O."/>
            <person name="Rhee S.Y."/>
            <person name="Sohng J.K."/>
        </authorList>
    </citation>
    <scope>NUCLEOTIDE SEQUENCE</scope>
    <source>
        <tissue evidence="5">Leaf</tissue>
    </source>
</reference>
<feature type="compositionally biased region" description="Basic and acidic residues" evidence="3">
    <location>
        <begin position="185"/>
        <end position="195"/>
    </location>
</feature>
<dbReference type="GO" id="GO:0045144">
    <property type="term" value="P:meiotic sister chromatid segregation"/>
    <property type="evidence" value="ECO:0007669"/>
    <property type="project" value="InterPro"/>
</dbReference>
<evidence type="ECO:0000313" key="6">
    <source>
        <dbReference type="Proteomes" id="UP000634136"/>
    </source>
</evidence>
<protein>
    <submittedName>
        <fullName evidence="5">Shugoshin 2</fullName>
    </submittedName>
</protein>
<dbReference type="AlphaFoldDB" id="A0A834WNG6"/>
<accession>A0A834WNG6</accession>
<dbReference type="Proteomes" id="UP000634136">
    <property type="component" value="Unassembled WGS sequence"/>
</dbReference>
<dbReference type="PANTHER" id="PTHR34373:SF8">
    <property type="entry name" value="SHUGOSHIN"/>
    <property type="match status" value="1"/>
</dbReference>
<evidence type="ECO:0000313" key="5">
    <source>
        <dbReference type="EMBL" id="KAF7823339.1"/>
    </source>
</evidence>
<dbReference type="Pfam" id="PF07557">
    <property type="entry name" value="Shugoshin_C"/>
    <property type="match status" value="1"/>
</dbReference>
<evidence type="ECO:0000256" key="2">
    <source>
        <dbReference type="ARBA" id="ARBA00022829"/>
    </source>
</evidence>
<dbReference type="InterPro" id="IPR044693">
    <property type="entry name" value="SGO_plant"/>
</dbReference>
<proteinExistence type="inferred from homology"/>
<sequence>MAKRSIGSIMRKKLSDITNSQTQTKLPTLEDGSFEDFPTTKDSIEQLLKERGTLLQLLGERNKMIELSGVEMQKLRANFQKLQLQNWNLAQSNSHMQAEINLGRERIRALQHEILCRDALIRGTNLEVEGKVEMKNENNIPLSQEVEERATLPSPKSSNEEKNRNGKKRRNMRSKSTGSTTSTKDTTKNKVAEKRPRLRRHSSRYTTQEHEALEDLFELEDFKNSVTEEEEENFGLRNEGSGSALGRPSRKAAEKVQTYKEIPLNIKMRREE</sequence>
<evidence type="ECO:0000256" key="3">
    <source>
        <dbReference type="SAM" id="MobiDB-lite"/>
    </source>
</evidence>
<evidence type="ECO:0000256" key="1">
    <source>
        <dbReference type="ARBA" id="ARBA00010845"/>
    </source>
</evidence>
<comment type="similarity">
    <text evidence="1">Belongs to the shugoshin family.</text>
</comment>
<evidence type="ECO:0000259" key="4">
    <source>
        <dbReference type="Pfam" id="PF07557"/>
    </source>
</evidence>